<reference evidence="2 3" key="1">
    <citation type="submission" date="2018-12" db="EMBL/GenBank/DDBJ databases">
        <authorList>
            <consortium name="Pathogen Informatics"/>
        </authorList>
    </citation>
    <scope>NUCLEOTIDE SEQUENCE [LARGE SCALE GENOMIC DNA]</scope>
    <source>
        <strain evidence="2 3">NCTC8272</strain>
    </source>
</reference>
<dbReference type="EMBL" id="LR134149">
    <property type="protein sequence ID" value="VEA36738.1"/>
    <property type="molecule type" value="Genomic_DNA"/>
</dbReference>
<evidence type="ECO:0000313" key="2">
    <source>
        <dbReference type="EMBL" id="VEA36738.1"/>
    </source>
</evidence>
<organism evidence="2 3">
    <name type="scientific">Salmonella enterica I</name>
    <dbReference type="NCBI Taxonomy" id="59201"/>
    <lineage>
        <taxon>Bacteria</taxon>
        <taxon>Pseudomonadati</taxon>
        <taxon>Pseudomonadota</taxon>
        <taxon>Gammaproteobacteria</taxon>
        <taxon>Enterobacterales</taxon>
        <taxon>Enterobacteriaceae</taxon>
        <taxon>Salmonella</taxon>
    </lineage>
</organism>
<keyword evidence="1" id="KW-0732">Signal</keyword>
<dbReference type="EC" id="1.8.5.3" evidence="2"/>
<evidence type="ECO:0000256" key="1">
    <source>
        <dbReference type="ARBA" id="ARBA00022729"/>
    </source>
</evidence>
<dbReference type="Proteomes" id="UP000277214">
    <property type="component" value="Chromosome 1"/>
</dbReference>
<dbReference type="NCBIfam" id="TIGR01409">
    <property type="entry name" value="TAT_signal_seq"/>
    <property type="match status" value="1"/>
</dbReference>
<name>A0A3S4J3N3_SALET</name>
<dbReference type="InterPro" id="IPR019546">
    <property type="entry name" value="TAT_signal_bac_arc"/>
</dbReference>
<dbReference type="InterPro" id="IPR006311">
    <property type="entry name" value="TAT_signal"/>
</dbReference>
<evidence type="ECO:0000313" key="3">
    <source>
        <dbReference type="Proteomes" id="UP000277214"/>
    </source>
</evidence>
<sequence length="64" mass="6608">MKTKIPDAVLAAEVSRRGLVKTTAIGGLAMASSAFTLPFTRIANAAEAISPRKPARKSSGAPVR</sequence>
<accession>A0A3S4J3N3</accession>
<keyword evidence="2" id="KW-0560">Oxidoreductase</keyword>
<protein>
    <submittedName>
        <fullName evidence="2">Anaerobic dimethyl sulfoxide reductase subunit A</fullName>
        <ecNumber evidence="2">1.8.5.3</ecNumber>
    </submittedName>
</protein>
<dbReference type="AlphaFoldDB" id="A0A3S4J3N3"/>
<gene>
    <name evidence="2" type="primary">dmsA_6</name>
    <name evidence="2" type="ORF">NCTC8272_02251</name>
</gene>
<dbReference type="PROSITE" id="PS51318">
    <property type="entry name" value="TAT"/>
    <property type="match status" value="1"/>
</dbReference>
<proteinExistence type="predicted"/>
<dbReference type="GO" id="GO:0016491">
    <property type="term" value="F:oxidoreductase activity"/>
    <property type="evidence" value="ECO:0007669"/>
    <property type="project" value="UniProtKB-KW"/>
</dbReference>